<accession>A0A1E5T4J8</accession>
<evidence type="ECO:0000313" key="2">
    <source>
        <dbReference type="Proteomes" id="UP000095552"/>
    </source>
</evidence>
<dbReference type="InterPro" id="IPR007139">
    <property type="entry name" value="DUF349"/>
</dbReference>
<gene>
    <name evidence="1" type="ORF">BFP71_01090</name>
</gene>
<evidence type="ECO:0000313" key="1">
    <source>
        <dbReference type="EMBL" id="OEK06302.1"/>
    </source>
</evidence>
<sequence>MTALEKTSYGYIKEGKVFRKGFLEYPDLAIGDVKGTEEESITFYENRFDLAEKQVNTVSEKIESNTNKGSFLMKVLHLKETLHQFDAIGDFEKLYSQLGSLETELNAYVEANRHKNLQIKTALLEELKTVAKSSEWKTASLAVKEIQSKWTKTGAVAEEQKEAIEGAYNELIKFFYDSRAAFYADLDKMMAEKEEDYKAFIKKAEALKEIDAISELKAAIRTHTEEWKALPRIKPAKHNVYWQEFQVVIKAALNKARKIEKTKKKASTKDNLKAKQEIIEQLTVANQEIAPNFQLSQVQKAWKAIGPVDKKVSNELYEKFLFLTDSISEKQFLNSLVKKKSKKDSSEDELKKLRIRLLRGLMDRDISELRTFEENLGKFSMAKGLDGLLDKKLSQQKRKVEVKKGILQELKKQVIKS</sequence>
<dbReference type="AlphaFoldDB" id="A0A1E5T4J8"/>
<organism evidence="1 2">
    <name type="scientific">Roseivirga misakiensis</name>
    <dbReference type="NCBI Taxonomy" id="1563681"/>
    <lineage>
        <taxon>Bacteria</taxon>
        <taxon>Pseudomonadati</taxon>
        <taxon>Bacteroidota</taxon>
        <taxon>Cytophagia</taxon>
        <taxon>Cytophagales</taxon>
        <taxon>Roseivirgaceae</taxon>
        <taxon>Roseivirga</taxon>
    </lineage>
</organism>
<dbReference type="EMBL" id="MDGQ01000003">
    <property type="protein sequence ID" value="OEK06302.1"/>
    <property type="molecule type" value="Genomic_DNA"/>
</dbReference>
<name>A0A1E5T4J8_9BACT</name>
<comment type="caution">
    <text evidence="1">The sequence shown here is derived from an EMBL/GenBank/DDBJ whole genome shotgun (WGS) entry which is preliminary data.</text>
</comment>
<proteinExistence type="predicted"/>
<dbReference type="OrthoDB" id="977295at2"/>
<protein>
    <submittedName>
        <fullName evidence="1">Uncharacterized protein</fullName>
    </submittedName>
</protein>
<reference evidence="1 2" key="1">
    <citation type="submission" date="2016-08" db="EMBL/GenBank/DDBJ databases">
        <title>Draft genome of Fabibacter sp. strain SK-8.</title>
        <authorList>
            <person name="Wong S.-K."/>
            <person name="Hamasaki K."/>
            <person name="Yoshizawa S."/>
        </authorList>
    </citation>
    <scope>NUCLEOTIDE SEQUENCE [LARGE SCALE GENOMIC DNA]</scope>
    <source>
        <strain evidence="1 2">SK-8</strain>
    </source>
</reference>
<dbReference type="Proteomes" id="UP000095552">
    <property type="component" value="Unassembled WGS sequence"/>
</dbReference>
<dbReference type="STRING" id="1563681.BFP71_01090"/>
<dbReference type="Pfam" id="PF03993">
    <property type="entry name" value="DUF349"/>
    <property type="match status" value="3"/>
</dbReference>
<keyword evidence="2" id="KW-1185">Reference proteome</keyword>